<evidence type="ECO:0000313" key="2">
    <source>
        <dbReference type="EMBL" id="KRT82399.1"/>
    </source>
</evidence>
<dbReference type="PANTHER" id="PTHR10997">
    <property type="entry name" value="IMPORTIN-7, 8, 11"/>
    <property type="match status" value="1"/>
</dbReference>
<feature type="domain" description="Exportin-2 C-terminal" evidence="1">
    <location>
        <begin position="1"/>
        <end position="408"/>
    </location>
</feature>
<organism evidence="2 3">
    <name type="scientific">Oryctes borbonicus</name>
    <dbReference type="NCBI Taxonomy" id="1629725"/>
    <lineage>
        <taxon>Eukaryota</taxon>
        <taxon>Metazoa</taxon>
        <taxon>Ecdysozoa</taxon>
        <taxon>Arthropoda</taxon>
        <taxon>Hexapoda</taxon>
        <taxon>Insecta</taxon>
        <taxon>Pterygota</taxon>
        <taxon>Neoptera</taxon>
        <taxon>Endopterygota</taxon>
        <taxon>Coleoptera</taxon>
        <taxon>Polyphaga</taxon>
        <taxon>Scarabaeiformia</taxon>
        <taxon>Scarabaeidae</taxon>
        <taxon>Dynastinae</taxon>
        <taxon>Oryctes</taxon>
    </lineage>
</organism>
<dbReference type="Pfam" id="PF03378">
    <property type="entry name" value="CAS_CSE1"/>
    <property type="match status" value="1"/>
</dbReference>
<reference evidence="2 3" key="1">
    <citation type="submission" date="2015-09" db="EMBL/GenBank/DDBJ databases">
        <title>Draft genome of the scarab beetle Oryctes borbonicus.</title>
        <authorList>
            <person name="Meyer J.M."/>
            <person name="Markov G.V."/>
            <person name="Baskaran P."/>
            <person name="Herrmann M."/>
            <person name="Sommer R.J."/>
            <person name="Roedelsperger C."/>
        </authorList>
    </citation>
    <scope>NUCLEOTIDE SEQUENCE [LARGE SCALE GENOMIC DNA]</scope>
    <source>
        <strain evidence="2">OB123</strain>
        <tissue evidence="2">Whole animal</tissue>
    </source>
</reference>
<dbReference type="GO" id="GO:0005049">
    <property type="term" value="F:nuclear export signal receptor activity"/>
    <property type="evidence" value="ECO:0007669"/>
    <property type="project" value="TreeGrafter"/>
</dbReference>
<keyword evidence="3" id="KW-1185">Reference proteome</keyword>
<dbReference type="EMBL" id="LJIG01009778">
    <property type="protein sequence ID" value="KRT82399.1"/>
    <property type="molecule type" value="Genomic_DNA"/>
</dbReference>
<dbReference type="OrthoDB" id="3268246at2759"/>
<dbReference type="InterPro" id="IPR011989">
    <property type="entry name" value="ARM-like"/>
</dbReference>
<dbReference type="GO" id="GO:0005829">
    <property type="term" value="C:cytosol"/>
    <property type="evidence" value="ECO:0007669"/>
    <property type="project" value="TreeGrafter"/>
</dbReference>
<name>A0A0T6B4R3_9SCAR</name>
<proteinExistence type="predicted"/>
<protein>
    <recommendedName>
        <fullName evidence="1">Exportin-2 C-terminal domain-containing protein</fullName>
    </recommendedName>
</protein>
<evidence type="ECO:0000259" key="1">
    <source>
        <dbReference type="Pfam" id="PF03378"/>
    </source>
</evidence>
<accession>A0A0T6B4R3</accession>
<sequence>DLFTNLFATLDRPVSEENEYVMKAIMRSFSTLQDKIIPYLGVALPKLTEKLQAVCKNPSRPHFNHYLFETFSLSIRIGCRNNSLAVSSFEDVLFPIFQGILQQDIQEFIPYVFQLLSLLVELTPTGAIPEPYMQLLPHLLAPVLWERPANIGPLVRLLSAFAVQAAPQIIGQDKLSGFLGVFQKLIASKVNDHEGFHLMQSIIQHFPTEALAPYQKQIFILLFQRLSSSKTTKYVINLITFFCLYMVKYSPNELIATIDGIQAQMFGMVLEKLFITELQKISGVIERKIVACGITKLLCECQTMYAGNYQKYWSQLLQSLICFFEMPRDESTFPDDHFIEIDDTPTFQSSNAKLNFANNSKPDPLQAITEPRQFLAQSLGNLSSSRPGFLPPLVNVINQQSLTILQGYLSKFGIQLV</sequence>
<gene>
    <name evidence="2" type="ORF">AMK59_3788</name>
</gene>
<dbReference type="SUPFAM" id="SSF48371">
    <property type="entry name" value="ARM repeat"/>
    <property type="match status" value="1"/>
</dbReference>
<dbReference type="Gene3D" id="1.25.10.10">
    <property type="entry name" value="Leucine-rich Repeat Variant"/>
    <property type="match status" value="1"/>
</dbReference>
<dbReference type="InterPro" id="IPR016024">
    <property type="entry name" value="ARM-type_fold"/>
</dbReference>
<dbReference type="InterPro" id="IPR005043">
    <property type="entry name" value="XPO2_C"/>
</dbReference>
<evidence type="ECO:0000313" key="3">
    <source>
        <dbReference type="Proteomes" id="UP000051574"/>
    </source>
</evidence>
<dbReference type="GO" id="GO:0006606">
    <property type="term" value="P:protein import into nucleus"/>
    <property type="evidence" value="ECO:0007669"/>
    <property type="project" value="TreeGrafter"/>
</dbReference>
<dbReference type="GO" id="GO:0005635">
    <property type="term" value="C:nuclear envelope"/>
    <property type="evidence" value="ECO:0007669"/>
    <property type="project" value="TreeGrafter"/>
</dbReference>
<dbReference type="GO" id="GO:0031267">
    <property type="term" value="F:small GTPase binding"/>
    <property type="evidence" value="ECO:0007669"/>
    <property type="project" value="InterPro"/>
</dbReference>
<dbReference type="PANTHER" id="PTHR10997:SF8">
    <property type="entry name" value="EXPORTIN-2"/>
    <property type="match status" value="1"/>
</dbReference>
<dbReference type="GO" id="GO:0006611">
    <property type="term" value="P:protein export from nucleus"/>
    <property type="evidence" value="ECO:0007669"/>
    <property type="project" value="TreeGrafter"/>
</dbReference>
<comment type="caution">
    <text evidence="2">The sequence shown here is derived from an EMBL/GenBank/DDBJ whole genome shotgun (WGS) entry which is preliminary data.</text>
</comment>
<dbReference type="Proteomes" id="UP000051574">
    <property type="component" value="Unassembled WGS sequence"/>
</dbReference>
<feature type="non-terminal residue" evidence="2">
    <location>
        <position position="1"/>
    </location>
</feature>
<dbReference type="AlphaFoldDB" id="A0A0T6B4R3"/>